<dbReference type="FunFam" id="3.40.50.300:FF:000707">
    <property type="entry name" value="RAB36, member RAS oncogene family"/>
    <property type="match status" value="1"/>
</dbReference>
<accession>A0A267F722</accession>
<evidence type="ECO:0000256" key="13">
    <source>
        <dbReference type="ARBA" id="ARBA00023288"/>
    </source>
</evidence>
<evidence type="ECO:0000256" key="3">
    <source>
        <dbReference type="ARBA" id="ARBA00011984"/>
    </source>
</evidence>
<dbReference type="SMART" id="SM00174">
    <property type="entry name" value="RHO"/>
    <property type="match status" value="1"/>
</dbReference>
<evidence type="ECO:0000256" key="4">
    <source>
        <dbReference type="ARBA" id="ARBA00022448"/>
    </source>
</evidence>
<sequence length="283" mass="29916">SYACPNMQVDQNLLVESDRIISSYPLPQLAEFTPYKDADFHPVVKSTCATRRGSTTSFKTCKCVVVGEVAVGKTSLVNRFCHKTFQRDYKATIGVDFEVEKLAVLGVPFRLQIWDTAGQERFRSIGSAYYRGAHAVIAAFDLSDLATLDRAVQWTQDACQTAGGESVSATSGACPVKFLVGTKRDSIGDTKYRTAVAAASAVAARLGSEFWPTSALTGEGVVELFHRAAALAFQVAVLRDSGEGGAAACANSDGGGQKVASAIQLGPSPAGQPARKSSVNCCN</sequence>
<dbReference type="GO" id="GO:0015031">
    <property type="term" value="P:protein transport"/>
    <property type="evidence" value="ECO:0007669"/>
    <property type="project" value="UniProtKB-KW"/>
</dbReference>
<comment type="similarity">
    <text evidence="2">Belongs to the small GTPase superfamily. Rab family.</text>
</comment>
<evidence type="ECO:0000256" key="2">
    <source>
        <dbReference type="ARBA" id="ARBA00006270"/>
    </source>
</evidence>
<evidence type="ECO:0000256" key="14">
    <source>
        <dbReference type="ARBA" id="ARBA00023289"/>
    </source>
</evidence>
<dbReference type="PRINTS" id="PR00449">
    <property type="entry name" value="RASTRNSFRMNG"/>
</dbReference>
<evidence type="ECO:0000256" key="1">
    <source>
        <dbReference type="ARBA" id="ARBA00001946"/>
    </source>
</evidence>
<keyword evidence="6" id="KW-0547">Nucleotide-binding</keyword>
<dbReference type="SMART" id="SM00176">
    <property type="entry name" value="RAN"/>
    <property type="match status" value="1"/>
</dbReference>
<keyword evidence="9" id="KW-0653">Protein transport</keyword>
<dbReference type="AlphaFoldDB" id="A0A267F722"/>
<comment type="catalytic activity">
    <reaction evidence="16">
        <text>GTP + H2O = GDP + phosphate + H(+)</text>
        <dbReference type="Rhea" id="RHEA:19669"/>
        <dbReference type="ChEBI" id="CHEBI:15377"/>
        <dbReference type="ChEBI" id="CHEBI:15378"/>
        <dbReference type="ChEBI" id="CHEBI:37565"/>
        <dbReference type="ChEBI" id="CHEBI:43474"/>
        <dbReference type="ChEBI" id="CHEBI:58189"/>
        <dbReference type="EC" id="3.6.5.2"/>
    </reaction>
    <physiologicalReaction direction="left-to-right" evidence="16">
        <dbReference type="Rhea" id="RHEA:19670"/>
    </physiologicalReaction>
</comment>
<keyword evidence="12" id="KW-0472">Membrane</keyword>
<dbReference type="PROSITE" id="PS51421">
    <property type="entry name" value="RAS"/>
    <property type="match status" value="1"/>
</dbReference>
<evidence type="ECO:0000313" key="19">
    <source>
        <dbReference type="EMBL" id="PAA69556.1"/>
    </source>
</evidence>
<dbReference type="GO" id="GO:0003925">
    <property type="term" value="F:G protein activity"/>
    <property type="evidence" value="ECO:0007669"/>
    <property type="project" value="UniProtKB-EC"/>
</dbReference>
<protein>
    <recommendedName>
        <fullName evidence="18">Ras-related protein Rab-36</fullName>
        <ecNumber evidence="3">3.6.5.2</ecNumber>
    </recommendedName>
</protein>
<comment type="function">
    <text evidence="17">The small GTPases Rab are key regulators of intracellular membrane trafficking, from the formation of transport vesicles to their fusion with membranes. Rabs cycle between an inactive GDP-bound form and an active GTP-bound form that is able to recruit to membranes different sets of downstream effectors directly responsible for vesicle formation, movement, tethering and fusion.</text>
</comment>
<dbReference type="InterPro" id="IPR005225">
    <property type="entry name" value="Small_GTP-bd"/>
</dbReference>
<evidence type="ECO:0000313" key="20">
    <source>
        <dbReference type="Proteomes" id="UP000215902"/>
    </source>
</evidence>
<keyword evidence="14" id="KW-0636">Prenylation</keyword>
<keyword evidence="8" id="KW-0460">Magnesium</keyword>
<organism evidence="19 20">
    <name type="scientific">Macrostomum lignano</name>
    <dbReference type="NCBI Taxonomy" id="282301"/>
    <lineage>
        <taxon>Eukaryota</taxon>
        <taxon>Metazoa</taxon>
        <taxon>Spiralia</taxon>
        <taxon>Lophotrochozoa</taxon>
        <taxon>Platyhelminthes</taxon>
        <taxon>Rhabditophora</taxon>
        <taxon>Macrostomorpha</taxon>
        <taxon>Macrostomida</taxon>
        <taxon>Macrostomidae</taxon>
        <taxon>Macrostomum</taxon>
    </lineage>
</organism>
<dbReference type="EMBL" id="NIVC01001312">
    <property type="protein sequence ID" value="PAA69556.1"/>
    <property type="molecule type" value="Genomic_DNA"/>
</dbReference>
<name>A0A267F722_9PLAT</name>
<evidence type="ECO:0000256" key="12">
    <source>
        <dbReference type="ARBA" id="ARBA00023136"/>
    </source>
</evidence>
<dbReference type="SUPFAM" id="SSF52540">
    <property type="entry name" value="P-loop containing nucleoside triphosphate hydrolases"/>
    <property type="match status" value="1"/>
</dbReference>
<reference evidence="19 20" key="1">
    <citation type="submission" date="2017-06" db="EMBL/GenBank/DDBJ databases">
        <title>A platform for efficient transgenesis in Macrostomum lignano, a flatworm model organism for stem cell research.</title>
        <authorList>
            <person name="Berezikov E."/>
        </authorList>
    </citation>
    <scope>NUCLEOTIDE SEQUENCE [LARGE SCALE GENOMIC DNA]</scope>
    <source>
        <strain evidence="19">DV1</strain>
        <tissue evidence="19">Whole organism</tissue>
    </source>
</reference>
<keyword evidence="7" id="KW-0378">Hydrolase</keyword>
<keyword evidence="5" id="KW-0479">Metal-binding</keyword>
<comment type="caution">
    <text evidence="19">The sequence shown here is derived from an EMBL/GenBank/DDBJ whole genome shotgun (WGS) entry which is preliminary data.</text>
</comment>
<dbReference type="OrthoDB" id="413584at2759"/>
<comment type="cofactor">
    <cofactor evidence="1">
        <name>Mg(2+)</name>
        <dbReference type="ChEBI" id="CHEBI:18420"/>
    </cofactor>
</comment>
<dbReference type="GO" id="GO:0005525">
    <property type="term" value="F:GTP binding"/>
    <property type="evidence" value="ECO:0007669"/>
    <property type="project" value="UniProtKB-KW"/>
</dbReference>
<evidence type="ECO:0000256" key="8">
    <source>
        <dbReference type="ARBA" id="ARBA00022842"/>
    </source>
</evidence>
<dbReference type="InterPro" id="IPR027417">
    <property type="entry name" value="P-loop_NTPase"/>
</dbReference>
<keyword evidence="4" id="KW-0813">Transport</keyword>
<dbReference type="SMART" id="SM00173">
    <property type="entry name" value="RAS"/>
    <property type="match status" value="1"/>
</dbReference>
<evidence type="ECO:0000256" key="11">
    <source>
        <dbReference type="ARBA" id="ARBA00023134"/>
    </source>
</evidence>
<dbReference type="Gene3D" id="3.40.50.300">
    <property type="entry name" value="P-loop containing nucleotide triphosphate hydrolases"/>
    <property type="match status" value="1"/>
</dbReference>
<dbReference type="SMART" id="SM00175">
    <property type="entry name" value="RAB"/>
    <property type="match status" value="1"/>
</dbReference>
<dbReference type="EC" id="3.6.5.2" evidence="3"/>
<dbReference type="PROSITE" id="PS51419">
    <property type="entry name" value="RAB"/>
    <property type="match status" value="1"/>
</dbReference>
<comment type="subcellular location">
    <subcellularLocation>
        <location evidence="15">Golgi apparatus membrane</location>
        <topology evidence="15">Lipid-anchor</topology>
    </subcellularLocation>
</comment>
<keyword evidence="20" id="KW-1185">Reference proteome</keyword>
<dbReference type="Pfam" id="PF00071">
    <property type="entry name" value="Ras"/>
    <property type="match status" value="1"/>
</dbReference>
<dbReference type="GO" id="GO:0046872">
    <property type="term" value="F:metal ion binding"/>
    <property type="evidence" value="ECO:0007669"/>
    <property type="project" value="UniProtKB-KW"/>
</dbReference>
<dbReference type="Proteomes" id="UP000215902">
    <property type="component" value="Unassembled WGS sequence"/>
</dbReference>
<evidence type="ECO:0000256" key="6">
    <source>
        <dbReference type="ARBA" id="ARBA00022741"/>
    </source>
</evidence>
<evidence type="ECO:0000256" key="17">
    <source>
        <dbReference type="ARBA" id="ARBA00058763"/>
    </source>
</evidence>
<dbReference type="InterPro" id="IPR050227">
    <property type="entry name" value="Rab"/>
</dbReference>
<evidence type="ECO:0000256" key="7">
    <source>
        <dbReference type="ARBA" id="ARBA00022801"/>
    </source>
</evidence>
<dbReference type="InterPro" id="IPR001806">
    <property type="entry name" value="Small_GTPase"/>
</dbReference>
<keyword evidence="11" id="KW-0342">GTP-binding</keyword>
<keyword evidence="13" id="KW-0449">Lipoprotein</keyword>
<proteinExistence type="inferred from homology"/>
<dbReference type="PANTHER" id="PTHR47977">
    <property type="entry name" value="RAS-RELATED PROTEIN RAB"/>
    <property type="match status" value="1"/>
</dbReference>
<evidence type="ECO:0000256" key="18">
    <source>
        <dbReference type="ARBA" id="ARBA00067830"/>
    </source>
</evidence>
<gene>
    <name evidence="19" type="ORF">BOX15_Mlig012214g2</name>
</gene>
<evidence type="ECO:0000256" key="9">
    <source>
        <dbReference type="ARBA" id="ARBA00022927"/>
    </source>
</evidence>
<evidence type="ECO:0000256" key="5">
    <source>
        <dbReference type="ARBA" id="ARBA00022723"/>
    </source>
</evidence>
<evidence type="ECO:0000256" key="15">
    <source>
        <dbReference type="ARBA" id="ARBA00037794"/>
    </source>
</evidence>
<dbReference type="NCBIfam" id="TIGR00231">
    <property type="entry name" value="small_GTP"/>
    <property type="match status" value="1"/>
</dbReference>
<keyword evidence="10" id="KW-0333">Golgi apparatus</keyword>
<evidence type="ECO:0000256" key="10">
    <source>
        <dbReference type="ARBA" id="ARBA00023034"/>
    </source>
</evidence>
<feature type="non-terminal residue" evidence="19">
    <location>
        <position position="1"/>
    </location>
</feature>
<evidence type="ECO:0000256" key="16">
    <source>
        <dbReference type="ARBA" id="ARBA00047660"/>
    </source>
</evidence>
<dbReference type="STRING" id="282301.A0A267F722"/>
<dbReference type="GO" id="GO:0000139">
    <property type="term" value="C:Golgi membrane"/>
    <property type="evidence" value="ECO:0007669"/>
    <property type="project" value="UniProtKB-SubCell"/>
</dbReference>